<dbReference type="Gene3D" id="1.20.5.1180">
    <property type="entry name" value="Geminin coiled-coil domain"/>
    <property type="match status" value="1"/>
</dbReference>
<evidence type="ECO:0000313" key="2">
    <source>
        <dbReference type="EMBL" id="KAH9304300.1"/>
    </source>
</evidence>
<sequence>MEEEDHSSDMDVEILSSMWPENLGKEPDKQFNVDQPAADQDMLDDVSIVEEPSIVDFKRLMDLTNFSETGSAQLAYLVKQWEHKQANAFRLLNEQIDILNKQKQEAQLKELEILEEHMFEADNCAVDKRSISILQDEYAFGDATSNFNKDVFIRKNKWQIDVEHDSIEYWKERAKRLEKLLDESIQRESKLHDTLQENVKILAKQASPVEELSQILRRADNFLHFILQNAPVVIGHQ</sequence>
<accession>A0AA38FIT9</accession>
<organism evidence="2 3">
    <name type="scientific">Taxus chinensis</name>
    <name type="common">Chinese yew</name>
    <name type="synonym">Taxus wallichiana var. chinensis</name>
    <dbReference type="NCBI Taxonomy" id="29808"/>
    <lineage>
        <taxon>Eukaryota</taxon>
        <taxon>Viridiplantae</taxon>
        <taxon>Streptophyta</taxon>
        <taxon>Embryophyta</taxon>
        <taxon>Tracheophyta</taxon>
        <taxon>Spermatophyta</taxon>
        <taxon>Pinopsida</taxon>
        <taxon>Pinidae</taxon>
        <taxon>Conifers II</taxon>
        <taxon>Cupressales</taxon>
        <taxon>Taxaceae</taxon>
        <taxon>Taxus</taxon>
    </lineage>
</organism>
<dbReference type="EMBL" id="JAHRHJ020000008">
    <property type="protein sequence ID" value="KAH9304300.1"/>
    <property type="molecule type" value="Genomic_DNA"/>
</dbReference>
<evidence type="ECO:0000313" key="3">
    <source>
        <dbReference type="Proteomes" id="UP000824469"/>
    </source>
</evidence>
<proteinExistence type="predicted"/>
<dbReference type="Proteomes" id="UP000824469">
    <property type="component" value="Unassembled WGS sequence"/>
</dbReference>
<evidence type="ECO:0000256" key="1">
    <source>
        <dbReference type="SAM" id="Coils"/>
    </source>
</evidence>
<dbReference type="SUPFAM" id="SSF111469">
    <property type="entry name" value="Geminin coiled-coil domain"/>
    <property type="match status" value="1"/>
</dbReference>
<keyword evidence="3" id="KW-1185">Reference proteome</keyword>
<dbReference type="OMA" id="EYKQDHE"/>
<comment type="caution">
    <text evidence="2">The sequence shown here is derived from an EMBL/GenBank/DDBJ whole genome shotgun (WGS) entry which is preliminary data.</text>
</comment>
<feature type="coiled-coil region" evidence="1">
    <location>
        <begin position="89"/>
        <end position="116"/>
    </location>
</feature>
<reference evidence="2 3" key="1">
    <citation type="journal article" date="2021" name="Nat. Plants">
        <title>The Taxus genome provides insights into paclitaxel biosynthesis.</title>
        <authorList>
            <person name="Xiong X."/>
            <person name="Gou J."/>
            <person name="Liao Q."/>
            <person name="Li Y."/>
            <person name="Zhou Q."/>
            <person name="Bi G."/>
            <person name="Li C."/>
            <person name="Du R."/>
            <person name="Wang X."/>
            <person name="Sun T."/>
            <person name="Guo L."/>
            <person name="Liang H."/>
            <person name="Lu P."/>
            <person name="Wu Y."/>
            <person name="Zhang Z."/>
            <person name="Ro D.K."/>
            <person name="Shang Y."/>
            <person name="Huang S."/>
            <person name="Yan J."/>
        </authorList>
    </citation>
    <scope>NUCLEOTIDE SEQUENCE [LARGE SCALE GENOMIC DNA]</scope>
    <source>
        <strain evidence="2">Ta-2019</strain>
    </source>
</reference>
<protein>
    <submittedName>
        <fullName evidence="2">Uncharacterized protein</fullName>
    </submittedName>
</protein>
<gene>
    <name evidence="2" type="ORF">KI387_008704</name>
</gene>
<name>A0AA38FIT9_TAXCH</name>
<dbReference type="AlphaFoldDB" id="A0AA38FIT9"/>
<feature type="non-terminal residue" evidence="2">
    <location>
        <position position="237"/>
    </location>
</feature>
<keyword evidence="1" id="KW-0175">Coiled coil</keyword>